<protein>
    <submittedName>
        <fullName evidence="1">Uncharacterized protein</fullName>
    </submittedName>
</protein>
<dbReference type="AlphaFoldDB" id="A0A1E5LBB5"/>
<name>A0A1E5LBB5_9BACI</name>
<gene>
    <name evidence="1" type="ORF">BFG57_05795</name>
</gene>
<dbReference type="STRING" id="1305675.BFG57_05795"/>
<comment type="caution">
    <text evidence="1">The sequence shown here is derived from an EMBL/GenBank/DDBJ whole genome shotgun (WGS) entry which is preliminary data.</text>
</comment>
<reference evidence="1 2" key="1">
    <citation type="submission" date="2016-08" db="EMBL/GenBank/DDBJ databases">
        <title>Genome of Bacillus solimangrovi GH2-4.</title>
        <authorList>
            <person name="Lim S."/>
            <person name="Kim B.-C."/>
        </authorList>
    </citation>
    <scope>NUCLEOTIDE SEQUENCE [LARGE SCALE GENOMIC DNA]</scope>
    <source>
        <strain evidence="1 2">GH2-4</strain>
    </source>
</reference>
<evidence type="ECO:0000313" key="2">
    <source>
        <dbReference type="Proteomes" id="UP000095209"/>
    </source>
</evidence>
<accession>A0A1E5LBB5</accession>
<keyword evidence="2" id="KW-1185">Reference proteome</keyword>
<dbReference type="RefSeq" id="WP_069718637.1">
    <property type="nucleotide sequence ID" value="NZ_MJEH01000062.1"/>
</dbReference>
<sequence>MERIELLTMKWSSTVNVNSSLEIIHYIRTLIGEFQQDYPKVVKESLILNLAELVDILLAVEKKR</sequence>
<dbReference type="Proteomes" id="UP000095209">
    <property type="component" value="Unassembled WGS sequence"/>
</dbReference>
<dbReference type="EMBL" id="MJEH01000062">
    <property type="protein sequence ID" value="OEH91377.1"/>
    <property type="molecule type" value="Genomic_DNA"/>
</dbReference>
<organism evidence="1 2">
    <name type="scientific">Bacillus solimangrovi</name>
    <dbReference type="NCBI Taxonomy" id="1305675"/>
    <lineage>
        <taxon>Bacteria</taxon>
        <taxon>Bacillati</taxon>
        <taxon>Bacillota</taxon>
        <taxon>Bacilli</taxon>
        <taxon>Bacillales</taxon>
        <taxon>Bacillaceae</taxon>
        <taxon>Bacillus</taxon>
    </lineage>
</organism>
<evidence type="ECO:0000313" key="1">
    <source>
        <dbReference type="EMBL" id="OEH91377.1"/>
    </source>
</evidence>
<proteinExistence type="predicted"/>